<evidence type="ECO:0000313" key="8">
    <source>
        <dbReference type="Proteomes" id="UP001558613"/>
    </source>
</evidence>
<name>A0ABR3LEI8_9TELE</name>
<dbReference type="Gene3D" id="2.60.40.2710">
    <property type="match status" value="1"/>
</dbReference>
<feature type="domain" description="AIG1-type G" evidence="6">
    <location>
        <begin position="92"/>
        <end position="291"/>
    </location>
</feature>
<comment type="similarity">
    <text evidence="1">Belongs to the TRAFAC class TrmE-Era-EngA-EngB-Septin-like GTPase superfamily. AIG1/Toc34/Toc159-like paraseptin GTPase family. IAN subfamily.</text>
</comment>
<dbReference type="InterPro" id="IPR027417">
    <property type="entry name" value="P-loop_NTPase"/>
</dbReference>
<feature type="coiled-coil region" evidence="4">
    <location>
        <begin position="300"/>
        <end position="338"/>
    </location>
</feature>
<dbReference type="PROSITE" id="PS51720">
    <property type="entry name" value="G_AIG1"/>
    <property type="match status" value="2"/>
</dbReference>
<dbReference type="Proteomes" id="UP001558613">
    <property type="component" value="Unassembled WGS sequence"/>
</dbReference>
<evidence type="ECO:0000256" key="5">
    <source>
        <dbReference type="SAM" id="Phobius"/>
    </source>
</evidence>
<dbReference type="PANTHER" id="PTHR10903">
    <property type="entry name" value="GTPASE, IMAP FAMILY MEMBER-RELATED"/>
    <property type="match status" value="1"/>
</dbReference>
<feature type="transmembrane region" description="Helical" evidence="5">
    <location>
        <begin position="51"/>
        <end position="69"/>
    </location>
</feature>
<keyword evidence="5" id="KW-1133">Transmembrane helix</keyword>
<keyword evidence="4" id="KW-0175">Coiled coil</keyword>
<organism evidence="7 8">
    <name type="scientific">Cirrhinus molitorella</name>
    <name type="common">mud carp</name>
    <dbReference type="NCBI Taxonomy" id="172907"/>
    <lineage>
        <taxon>Eukaryota</taxon>
        <taxon>Metazoa</taxon>
        <taxon>Chordata</taxon>
        <taxon>Craniata</taxon>
        <taxon>Vertebrata</taxon>
        <taxon>Euteleostomi</taxon>
        <taxon>Actinopterygii</taxon>
        <taxon>Neopterygii</taxon>
        <taxon>Teleostei</taxon>
        <taxon>Ostariophysi</taxon>
        <taxon>Cypriniformes</taxon>
        <taxon>Cyprinidae</taxon>
        <taxon>Labeoninae</taxon>
        <taxon>Labeonini</taxon>
        <taxon>Cirrhinus</taxon>
    </lineage>
</organism>
<dbReference type="Pfam" id="PF04548">
    <property type="entry name" value="AIG1"/>
    <property type="match status" value="2"/>
</dbReference>
<keyword evidence="8" id="KW-1185">Reference proteome</keyword>
<keyword evidence="5" id="KW-0472">Membrane</keyword>
<proteinExistence type="inferred from homology"/>
<dbReference type="InterPro" id="IPR045058">
    <property type="entry name" value="GIMA/IAN/Toc"/>
</dbReference>
<dbReference type="EMBL" id="JAYMGO010000022">
    <property type="protein sequence ID" value="KAL1250501.1"/>
    <property type="molecule type" value="Genomic_DNA"/>
</dbReference>
<reference evidence="7 8" key="1">
    <citation type="submission" date="2023-09" db="EMBL/GenBank/DDBJ databases">
        <authorList>
            <person name="Wang M."/>
        </authorList>
    </citation>
    <scope>NUCLEOTIDE SEQUENCE [LARGE SCALE GENOMIC DNA]</scope>
    <source>
        <strain evidence="7">GT-2023</strain>
        <tissue evidence="7">Liver</tissue>
    </source>
</reference>
<dbReference type="PANTHER" id="PTHR10903:SF180">
    <property type="entry name" value="GTPASE IMAP FAMILY MEMBER 7-LIKE"/>
    <property type="match status" value="1"/>
</dbReference>
<accession>A0ABR3LEI8</accession>
<dbReference type="InterPro" id="IPR006703">
    <property type="entry name" value="G_AIG1"/>
</dbReference>
<dbReference type="Gene3D" id="3.40.50.300">
    <property type="entry name" value="P-loop containing nucleotide triphosphate hydrolases"/>
    <property type="match status" value="2"/>
</dbReference>
<evidence type="ECO:0000256" key="2">
    <source>
        <dbReference type="ARBA" id="ARBA00022741"/>
    </source>
</evidence>
<keyword evidence="2" id="KW-0547">Nucleotide-binding</keyword>
<sequence>MDDQTGSLTITNTRTTDSGLYELQIRGSDRLQKFILTVSQSGLSPGAKTGIVFAVLLFVVAAVGGVIYHRHTISELQKRIRRRCSFMFDESSTPLRLVLVGMTGAGKSSSGNTILGRKAFRTANSPSSVTKECSKETENVAGREIAVVDTPGMFDTDLSQEELLKQKISKCINMTAPGPHAIILVIKLDMFIEEERHSVEKIRAIFGEEADKHTMVLFTHSDELTGFIEDFIEANEALKEVLNRCGGGYHVFNNEDMQNRNQVVELLQKIDAVVAANGDEHYTSDLYQDVENMLKPEDLKKIYKEELQELEARFAEEVKELQERIKTQTASEQEKEKQIREFERLNKCKMAEYQRYYKAKLREARQEAEQTLFSCKHFLGHIFMMAEVIGGLSVVLLGRTGTGKSSSGNTILGKAAFKSMKSSTSVTQDKAVESETVCGQRVTVFDTPGLFHTEMSDSEILTKYEEVLQKCESVPCAFLLVIKADRFTDKERQTVEKIEELLGEERLKKTWILFTRGDKLEDENITIEKYIDLSEPLKKVIQKYDQRYHVFNNKTKGPSEQARLLIEKMIQSLKDLPENREKSVTGQSIPDQMFKDSKANVSVKDTSEELRDQAKKEMLTCSKAIFERLNLKGKNDQKLRAADVLQLTKHSLQSQESCTEEELIQTFIQKLLLMDYRASE</sequence>
<evidence type="ECO:0000256" key="4">
    <source>
        <dbReference type="SAM" id="Coils"/>
    </source>
</evidence>
<evidence type="ECO:0000256" key="3">
    <source>
        <dbReference type="ARBA" id="ARBA00023134"/>
    </source>
</evidence>
<evidence type="ECO:0000313" key="7">
    <source>
        <dbReference type="EMBL" id="KAL1250501.1"/>
    </source>
</evidence>
<protein>
    <recommendedName>
        <fullName evidence="6">AIG1-type G domain-containing protein</fullName>
    </recommendedName>
</protein>
<evidence type="ECO:0000256" key="1">
    <source>
        <dbReference type="ARBA" id="ARBA00008535"/>
    </source>
</evidence>
<keyword evidence="3" id="KW-0342">GTP-binding</keyword>
<comment type="caution">
    <text evidence="7">The sequence shown here is derived from an EMBL/GenBank/DDBJ whole genome shotgun (WGS) entry which is preliminary data.</text>
</comment>
<dbReference type="SUPFAM" id="SSF52540">
    <property type="entry name" value="P-loop containing nucleoside triphosphate hydrolases"/>
    <property type="match status" value="2"/>
</dbReference>
<dbReference type="CDD" id="cd01852">
    <property type="entry name" value="AIG1"/>
    <property type="match status" value="1"/>
</dbReference>
<gene>
    <name evidence="7" type="ORF">QQF64_018297</name>
</gene>
<keyword evidence="5" id="KW-0812">Transmembrane</keyword>
<feature type="domain" description="AIG1-type G" evidence="6">
    <location>
        <begin position="389"/>
        <end position="598"/>
    </location>
</feature>
<evidence type="ECO:0000259" key="6">
    <source>
        <dbReference type="PROSITE" id="PS51720"/>
    </source>
</evidence>